<organism evidence="1 2">
    <name type="scientific">Aquimarina hainanensis</name>
    <dbReference type="NCBI Taxonomy" id="1578017"/>
    <lineage>
        <taxon>Bacteria</taxon>
        <taxon>Pseudomonadati</taxon>
        <taxon>Bacteroidota</taxon>
        <taxon>Flavobacteriia</taxon>
        <taxon>Flavobacteriales</taxon>
        <taxon>Flavobacteriaceae</taxon>
        <taxon>Aquimarina</taxon>
    </lineage>
</organism>
<dbReference type="Pfam" id="PF04199">
    <property type="entry name" value="Cyclase"/>
    <property type="match status" value="1"/>
</dbReference>
<dbReference type="InterPro" id="IPR037175">
    <property type="entry name" value="KFase_sf"/>
</dbReference>
<dbReference type="Proteomes" id="UP001597459">
    <property type="component" value="Unassembled WGS sequence"/>
</dbReference>
<dbReference type="Gene3D" id="3.50.30.50">
    <property type="entry name" value="Putative cyclase"/>
    <property type="match status" value="1"/>
</dbReference>
<protein>
    <submittedName>
        <fullName evidence="1">Cyclase family protein</fullName>
        <ecNumber evidence="1">3.5.-.-</ecNumber>
    </submittedName>
</protein>
<reference evidence="2" key="1">
    <citation type="journal article" date="2019" name="Int. J. Syst. Evol. Microbiol.">
        <title>The Global Catalogue of Microorganisms (GCM) 10K type strain sequencing project: providing services to taxonomists for standard genome sequencing and annotation.</title>
        <authorList>
            <consortium name="The Broad Institute Genomics Platform"/>
            <consortium name="The Broad Institute Genome Sequencing Center for Infectious Disease"/>
            <person name="Wu L."/>
            <person name="Ma J."/>
        </authorList>
    </citation>
    <scope>NUCLEOTIDE SEQUENCE [LARGE SCALE GENOMIC DNA]</scope>
    <source>
        <strain evidence="2">KCTC 42423</strain>
    </source>
</reference>
<dbReference type="RefSeq" id="WP_176027820.1">
    <property type="nucleotide sequence ID" value="NZ_JBHSJV010000001.1"/>
</dbReference>
<evidence type="ECO:0000313" key="2">
    <source>
        <dbReference type="Proteomes" id="UP001597459"/>
    </source>
</evidence>
<dbReference type="EMBL" id="JBHULX010000001">
    <property type="protein sequence ID" value="MFD2589570.1"/>
    <property type="molecule type" value="Genomic_DNA"/>
</dbReference>
<dbReference type="EC" id="3.5.-.-" evidence="1"/>
<dbReference type="SUPFAM" id="SSF102198">
    <property type="entry name" value="Putative cyclase"/>
    <property type="match status" value="1"/>
</dbReference>
<proteinExistence type="predicted"/>
<keyword evidence="1" id="KW-0378">Hydrolase</keyword>
<keyword evidence="2" id="KW-1185">Reference proteome</keyword>
<comment type="caution">
    <text evidence="1">The sequence shown here is derived from an EMBL/GenBank/DDBJ whole genome shotgun (WGS) entry which is preliminary data.</text>
</comment>
<name>A0ABW5N242_9FLAO</name>
<dbReference type="InterPro" id="IPR007325">
    <property type="entry name" value="KFase/CYL"/>
</dbReference>
<accession>A0ABW5N242</accession>
<dbReference type="GO" id="GO:0016787">
    <property type="term" value="F:hydrolase activity"/>
    <property type="evidence" value="ECO:0007669"/>
    <property type="project" value="UniProtKB-KW"/>
</dbReference>
<sequence>MDRIILQHQNEYTIDLSAPIDISIPIRASTTNVNAWYIPPPVITPVTEGNWIGKVSEGASTNFNNIIFNPHGHGTHTECVGHITEEFHSINRSLQRFFFIAQLISVTPEEKEGDKVITKAMIASKLTSSVEAVILRTLPNTEDKLSRQYSHTNWAYLSEEAATFLRESGVNHLLIDLPSVDKEKDDGKLLAHKAFWRYPQQPRYNATITEMIYVPEHITDDRYLLNLQIAAFDNDASPSKPILYRLHSPPIPDSK</sequence>
<gene>
    <name evidence="1" type="ORF">ACFSTE_01925</name>
</gene>
<evidence type="ECO:0000313" key="1">
    <source>
        <dbReference type="EMBL" id="MFD2589570.1"/>
    </source>
</evidence>